<sequence length="255" mass="29756">MKVEAFQIAEEIDLKKFRAEYTTLPVIANSSELLYRHNENQFFYLLSYGVVAFAGVDNLAESALLKFIRTYAKDHVTEDYREDVTVNVKPDSGVIFDYNSITIPELSPNALRLIMLNISQSVALDYYEALSDEILKNTKKMTRQLEQTGRLRGSQKELMQFIGKTLSIKNSIVDDLYIFDAPDSAWENELLGRIDDAIKRTLDLRMRYRDIDYKLKIVHENLTVFTDILQNRESTRLEWIIIILIMIEVVHLFWK</sequence>
<reference evidence="2 3" key="1">
    <citation type="submission" date="2018-07" db="EMBL/GenBank/DDBJ databases">
        <title>Genome sequencing of Runella.</title>
        <authorList>
            <person name="Baek M.-G."/>
            <person name="Yi H."/>
        </authorList>
    </citation>
    <scope>NUCLEOTIDE SEQUENCE [LARGE SCALE GENOMIC DNA]</scope>
    <source>
        <strain evidence="2 3">HYN0085</strain>
    </source>
</reference>
<dbReference type="Pfam" id="PF02582">
    <property type="entry name" value="DUF155"/>
    <property type="match status" value="1"/>
</dbReference>
<evidence type="ECO:0000313" key="2">
    <source>
        <dbReference type="EMBL" id="AXE21224.1"/>
    </source>
</evidence>
<protein>
    <submittedName>
        <fullName evidence="2">RMD1 family protein</fullName>
    </submittedName>
</protein>
<dbReference type="AlphaFoldDB" id="A0A344TRF3"/>
<dbReference type="OrthoDB" id="942290at2"/>
<dbReference type="Proteomes" id="UP000251993">
    <property type="component" value="Chromosome"/>
</dbReference>
<proteinExistence type="predicted"/>
<organism evidence="2 3">
    <name type="scientific">Runella rosea</name>
    <dbReference type="NCBI Taxonomy" id="2259595"/>
    <lineage>
        <taxon>Bacteria</taxon>
        <taxon>Pseudomonadati</taxon>
        <taxon>Bacteroidota</taxon>
        <taxon>Cytophagia</taxon>
        <taxon>Cytophagales</taxon>
        <taxon>Spirosomataceae</taxon>
        <taxon>Runella</taxon>
    </lineage>
</organism>
<keyword evidence="3" id="KW-1185">Reference proteome</keyword>
<dbReference type="KEGG" id="run:DR864_27525"/>
<dbReference type="PANTHER" id="PTHR16255:SF6">
    <property type="entry name" value="PROTEIN RETARDED ROOT GROWTH-LIKE"/>
    <property type="match status" value="1"/>
</dbReference>
<dbReference type="RefSeq" id="WP_114069985.1">
    <property type="nucleotide sequence ID" value="NZ_CP030850.1"/>
</dbReference>
<name>A0A344TRF3_9BACT</name>
<dbReference type="PANTHER" id="PTHR16255">
    <property type="entry name" value="REQUIRED FOR MEIOTIC NUCLEAR DIVISION PROTEIN 1 HOMOLOG"/>
    <property type="match status" value="1"/>
</dbReference>
<accession>A0A344TRF3</accession>
<dbReference type="InterPro" id="IPR003734">
    <property type="entry name" value="DUF155"/>
</dbReference>
<evidence type="ECO:0000259" key="1">
    <source>
        <dbReference type="Pfam" id="PF02582"/>
    </source>
</evidence>
<gene>
    <name evidence="2" type="ORF">DR864_27525</name>
</gene>
<dbReference type="EMBL" id="CP030850">
    <property type="protein sequence ID" value="AXE21224.1"/>
    <property type="molecule type" value="Genomic_DNA"/>
</dbReference>
<feature type="domain" description="DUF155" evidence="1">
    <location>
        <begin position="44"/>
        <end position="209"/>
    </location>
</feature>
<dbReference type="InterPro" id="IPR051624">
    <property type="entry name" value="RMD1/Sad1-interacting"/>
</dbReference>
<evidence type="ECO:0000313" key="3">
    <source>
        <dbReference type="Proteomes" id="UP000251993"/>
    </source>
</evidence>